<keyword evidence="1" id="KW-0812">Transmembrane</keyword>
<protein>
    <recommendedName>
        <fullName evidence="6">PX domain-containing protein</fullName>
    </recommendedName>
</protein>
<keyword evidence="1" id="KW-1133">Transmembrane helix</keyword>
<keyword evidence="5" id="KW-1185">Reference proteome</keyword>
<dbReference type="CDD" id="cd00170">
    <property type="entry name" value="SEC14"/>
    <property type="match status" value="1"/>
</dbReference>
<evidence type="ECO:0000259" key="3">
    <source>
        <dbReference type="PROSITE" id="PS50195"/>
    </source>
</evidence>
<dbReference type="PROSITE" id="PS51257">
    <property type="entry name" value="PROKAR_LIPOPROTEIN"/>
    <property type="match status" value="1"/>
</dbReference>
<dbReference type="Gene3D" id="3.30.1520.10">
    <property type="entry name" value="Phox-like domain"/>
    <property type="match status" value="1"/>
</dbReference>
<dbReference type="AlphaFoldDB" id="A0A067CHG9"/>
<accession>A0A067CHG9</accession>
<dbReference type="PANTHER" id="PTHR45824:SF29">
    <property type="entry name" value="GH16843P"/>
    <property type="match status" value="1"/>
</dbReference>
<dbReference type="KEGG" id="spar:SPRG_05153"/>
<keyword evidence="1" id="KW-0472">Membrane</keyword>
<dbReference type="SMART" id="SM00516">
    <property type="entry name" value="SEC14"/>
    <property type="match status" value="1"/>
</dbReference>
<dbReference type="GO" id="GO:0008526">
    <property type="term" value="F:phosphatidylinositol transfer activity"/>
    <property type="evidence" value="ECO:0007669"/>
    <property type="project" value="TreeGrafter"/>
</dbReference>
<sequence>MREPLARTVHVVIVVFSCSIHVSVPIAVLVTAVAAALRILWLHRQHALRVDDVGDDDDATATAPLVLKTDASTEAKPPRALHGARVAFTGIALGADAKAQDKKRMYYTLEVAPFDGGAPWTLHRSYRDFRALRSTLLSTSLYFQHLSFPPRSPLGHAFVNHVKRSQGLLAFVTYIVQHEVLSQLPSVVAFFAVPEATPLSLYVPHPHERDGGDQDRLPSEQRAMVAQLQQQLDHDELFSCPIMLARHLQVASWSLSEALARVQSIVAWRAANVPRSFNMEVLAAELATGKLYVADFLAADASALAIVKLYKENTWSAEHYVSNIQYTIEHGLRRVSPVHKMLVVIDFTNYSLTYCPDMTAFQDFVHMVEKYYIEHLGAIYLVDLPWIYAKMLHMIKPLLNATTRSKLTMVKSSNLKSLAAVLSTADLLRHVGPAPTFELDVATYLKPFC</sequence>
<dbReference type="Pfam" id="PF00787">
    <property type="entry name" value="PX"/>
    <property type="match status" value="1"/>
</dbReference>
<feature type="domain" description="CRAL-TRIO" evidence="2">
    <location>
        <begin position="279"/>
        <end position="439"/>
    </location>
</feature>
<dbReference type="InterPro" id="IPR036865">
    <property type="entry name" value="CRAL-TRIO_dom_sf"/>
</dbReference>
<dbReference type="CDD" id="cd06093">
    <property type="entry name" value="PX_domain"/>
    <property type="match status" value="1"/>
</dbReference>
<evidence type="ECO:0008006" key="6">
    <source>
        <dbReference type="Google" id="ProtNLM"/>
    </source>
</evidence>
<feature type="domain" description="PX" evidence="3">
    <location>
        <begin position="85"/>
        <end position="198"/>
    </location>
</feature>
<dbReference type="InterPro" id="IPR001683">
    <property type="entry name" value="PX_dom"/>
</dbReference>
<dbReference type="RefSeq" id="XP_012199147.1">
    <property type="nucleotide sequence ID" value="XM_012343757.1"/>
</dbReference>
<dbReference type="PROSITE" id="PS50195">
    <property type="entry name" value="PX"/>
    <property type="match status" value="1"/>
</dbReference>
<dbReference type="Pfam" id="PF00650">
    <property type="entry name" value="CRAL_TRIO"/>
    <property type="match status" value="1"/>
</dbReference>
<dbReference type="GeneID" id="24127558"/>
<dbReference type="InterPro" id="IPR036871">
    <property type="entry name" value="PX_dom_sf"/>
</dbReference>
<dbReference type="PROSITE" id="PS50191">
    <property type="entry name" value="CRAL_TRIO"/>
    <property type="match status" value="1"/>
</dbReference>
<dbReference type="SUPFAM" id="SSF64268">
    <property type="entry name" value="PX domain"/>
    <property type="match status" value="1"/>
</dbReference>
<dbReference type="VEuPathDB" id="FungiDB:SPRG_05153"/>
<dbReference type="Gene3D" id="3.40.525.10">
    <property type="entry name" value="CRAL-TRIO lipid binding domain"/>
    <property type="match status" value="1"/>
</dbReference>
<dbReference type="OMA" id="YKENTWS"/>
<gene>
    <name evidence="4" type="ORF">SPRG_05153</name>
</gene>
<name>A0A067CHG9_SAPPC</name>
<dbReference type="EMBL" id="KK583203">
    <property type="protein sequence ID" value="KDO29963.1"/>
    <property type="molecule type" value="Genomic_DNA"/>
</dbReference>
<evidence type="ECO:0000313" key="4">
    <source>
        <dbReference type="EMBL" id="KDO29963.1"/>
    </source>
</evidence>
<dbReference type="GO" id="GO:0035091">
    <property type="term" value="F:phosphatidylinositol binding"/>
    <property type="evidence" value="ECO:0007669"/>
    <property type="project" value="InterPro"/>
</dbReference>
<evidence type="ECO:0000313" key="5">
    <source>
        <dbReference type="Proteomes" id="UP000030745"/>
    </source>
</evidence>
<dbReference type="Proteomes" id="UP000030745">
    <property type="component" value="Unassembled WGS sequence"/>
</dbReference>
<organism evidence="4 5">
    <name type="scientific">Saprolegnia parasitica (strain CBS 223.65)</name>
    <dbReference type="NCBI Taxonomy" id="695850"/>
    <lineage>
        <taxon>Eukaryota</taxon>
        <taxon>Sar</taxon>
        <taxon>Stramenopiles</taxon>
        <taxon>Oomycota</taxon>
        <taxon>Saprolegniomycetes</taxon>
        <taxon>Saprolegniales</taxon>
        <taxon>Saprolegniaceae</taxon>
        <taxon>Saprolegnia</taxon>
    </lineage>
</organism>
<proteinExistence type="predicted"/>
<evidence type="ECO:0000256" key="1">
    <source>
        <dbReference type="SAM" id="Phobius"/>
    </source>
</evidence>
<reference evidence="4 5" key="1">
    <citation type="journal article" date="2013" name="PLoS Genet.">
        <title>Distinctive expansion of potential virulence genes in the genome of the oomycete fish pathogen Saprolegnia parasitica.</title>
        <authorList>
            <person name="Jiang R.H."/>
            <person name="de Bruijn I."/>
            <person name="Haas B.J."/>
            <person name="Belmonte R."/>
            <person name="Lobach L."/>
            <person name="Christie J."/>
            <person name="van den Ackerveken G."/>
            <person name="Bottin A."/>
            <person name="Bulone V."/>
            <person name="Diaz-Moreno S.M."/>
            <person name="Dumas B."/>
            <person name="Fan L."/>
            <person name="Gaulin E."/>
            <person name="Govers F."/>
            <person name="Grenville-Briggs L.J."/>
            <person name="Horner N.R."/>
            <person name="Levin J.Z."/>
            <person name="Mammella M."/>
            <person name="Meijer H.J."/>
            <person name="Morris P."/>
            <person name="Nusbaum C."/>
            <person name="Oome S."/>
            <person name="Phillips A.J."/>
            <person name="van Rooyen D."/>
            <person name="Rzeszutek E."/>
            <person name="Saraiva M."/>
            <person name="Secombes C.J."/>
            <person name="Seidl M.F."/>
            <person name="Snel B."/>
            <person name="Stassen J.H."/>
            <person name="Sykes S."/>
            <person name="Tripathy S."/>
            <person name="van den Berg H."/>
            <person name="Vega-Arreguin J.C."/>
            <person name="Wawra S."/>
            <person name="Young S.K."/>
            <person name="Zeng Q."/>
            <person name="Dieguez-Uribeondo J."/>
            <person name="Russ C."/>
            <person name="Tyler B.M."/>
            <person name="van West P."/>
        </authorList>
    </citation>
    <scope>NUCLEOTIDE SEQUENCE [LARGE SCALE GENOMIC DNA]</scope>
    <source>
        <strain evidence="4 5">CBS 223.65</strain>
    </source>
</reference>
<dbReference type="SMART" id="SM00312">
    <property type="entry name" value="PX"/>
    <property type="match status" value="1"/>
</dbReference>
<feature type="transmembrane region" description="Helical" evidence="1">
    <location>
        <begin position="12"/>
        <end position="41"/>
    </location>
</feature>
<evidence type="ECO:0000259" key="2">
    <source>
        <dbReference type="PROSITE" id="PS50191"/>
    </source>
</evidence>
<dbReference type="InterPro" id="IPR001251">
    <property type="entry name" value="CRAL-TRIO_dom"/>
</dbReference>
<dbReference type="OrthoDB" id="75724at2759"/>
<dbReference type="InterPro" id="IPR052578">
    <property type="entry name" value="PI_Transfer_CRAL-TRIO"/>
</dbReference>
<dbReference type="SUPFAM" id="SSF52087">
    <property type="entry name" value="CRAL/TRIO domain"/>
    <property type="match status" value="1"/>
</dbReference>
<dbReference type="PANTHER" id="PTHR45824">
    <property type="entry name" value="GH16843P"/>
    <property type="match status" value="1"/>
</dbReference>